<evidence type="ECO:0000313" key="2">
    <source>
        <dbReference type="EMBL" id="MEQ2188175.1"/>
    </source>
</evidence>
<dbReference type="Proteomes" id="UP001476798">
    <property type="component" value="Unassembled WGS sequence"/>
</dbReference>
<reference evidence="2 3" key="1">
    <citation type="submission" date="2021-06" db="EMBL/GenBank/DDBJ databases">
        <authorList>
            <person name="Palmer J.M."/>
        </authorList>
    </citation>
    <scope>NUCLEOTIDE SEQUENCE [LARGE SCALE GENOMIC DNA]</scope>
    <source>
        <strain evidence="2 3">GA_2019</strain>
        <tissue evidence="2">Muscle</tissue>
    </source>
</reference>
<organism evidence="2 3">
    <name type="scientific">Goodea atripinnis</name>
    <dbReference type="NCBI Taxonomy" id="208336"/>
    <lineage>
        <taxon>Eukaryota</taxon>
        <taxon>Metazoa</taxon>
        <taxon>Chordata</taxon>
        <taxon>Craniata</taxon>
        <taxon>Vertebrata</taxon>
        <taxon>Euteleostomi</taxon>
        <taxon>Actinopterygii</taxon>
        <taxon>Neopterygii</taxon>
        <taxon>Teleostei</taxon>
        <taxon>Neoteleostei</taxon>
        <taxon>Acanthomorphata</taxon>
        <taxon>Ovalentaria</taxon>
        <taxon>Atherinomorphae</taxon>
        <taxon>Cyprinodontiformes</taxon>
        <taxon>Goodeidae</taxon>
        <taxon>Goodea</taxon>
    </lineage>
</organism>
<feature type="compositionally biased region" description="Basic and acidic residues" evidence="1">
    <location>
        <begin position="13"/>
        <end position="29"/>
    </location>
</feature>
<keyword evidence="3" id="KW-1185">Reference proteome</keyword>
<gene>
    <name evidence="2" type="ORF">GOODEAATRI_012318</name>
</gene>
<protein>
    <submittedName>
        <fullName evidence="2">Uncharacterized protein</fullName>
    </submittedName>
</protein>
<evidence type="ECO:0000256" key="1">
    <source>
        <dbReference type="SAM" id="MobiDB-lite"/>
    </source>
</evidence>
<feature type="region of interest" description="Disordered" evidence="1">
    <location>
        <begin position="1"/>
        <end position="37"/>
    </location>
</feature>
<comment type="caution">
    <text evidence="2">The sequence shown here is derived from an EMBL/GenBank/DDBJ whole genome shotgun (WGS) entry which is preliminary data.</text>
</comment>
<name>A0ABV0PXD4_9TELE</name>
<sequence length="101" mass="10724">MVASPLHVGPPRPAERWSPREGALRRDGGAIRSRGGRADFLLPNPPVPQGAAAFHDPSLPLDSLPRGALTMKEEPLPTGMTPVRSWMQGAGILDANTAAQR</sequence>
<proteinExistence type="predicted"/>
<dbReference type="EMBL" id="JAHRIO010090746">
    <property type="protein sequence ID" value="MEQ2188175.1"/>
    <property type="molecule type" value="Genomic_DNA"/>
</dbReference>
<accession>A0ABV0PXD4</accession>
<evidence type="ECO:0000313" key="3">
    <source>
        <dbReference type="Proteomes" id="UP001476798"/>
    </source>
</evidence>